<dbReference type="Proteomes" id="UP001146793">
    <property type="component" value="Unassembled WGS sequence"/>
</dbReference>
<dbReference type="InterPro" id="IPR000195">
    <property type="entry name" value="Rab-GAP-TBC_dom"/>
</dbReference>
<dbReference type="PROSITE" id="PS50086">
    <property type="entry name" value="TBC_RABGAP"/>
    <property type="match status" value="1"/>
</dbReference>
<feature type="region of interest" description="Disordered" evidence="2">
    <location>
        <begin position="449"/>
        <end position="475"/>
    </location>
</feature>
<feature type="compositionally biased region" description="Polar residues" evidence="2">
    <location>
        <begin position="460"/>
        <end position="475"/>
    </location>
</feature>
<dbReference type="Gene3D" id="1.10.8.270">
    <property type="entry name" value="putative rabgap domain of human tbc1 domain family member 14 like domains"/>
    <property type="match status" value="1"/>
</dbReference>
<name>A0AAV7ZD91_9EUKA</name>
<dbReference type="PANTHER" id="PTHR22957">
    <property type="entry name" value="TBC1 DOMAIN FAMILY MEMBER GTPASE-ACTIVATING PROTEIN"/>
    <property type="match status" value="1"/>
</dbReference>
<feature type="region of interest" description="Disordered" evidence="2">
    <location>
        <begin position="399"/>
        <end position="424"/>
    </location>
</feature>
<evidence type="ECO:0000313" key="5">
    <source>
        <dbReference type="Proteomes" id="UP001146793"/>
    </source>
</evidence>
<sequence>MNKQKKRNVQIQTLTQTLSTTQIDFKLLQSLCFKNGIPNDSNLRPIIWKILLGYLPVERTKWAGILSTKRDLYNSFKKKLISHIPPYIKFKKLNSYIQNQEFFQNEFQKEKKTGIVSKSEKGKEQVQNEKEQEQREKEQEQREEEQGQKENEKGKEQEQEQKKEVNQKALELGEMETIIMKDLCRTKYLHEFLKERQNKEYNIEEIKRSIFNLLLIYSKLNFPGYVQGMNDILTPLFFVFLTEGPEKDRKFAEHDAFFCFTSLMSEIQDFFCQDLDETSKGVNAPIKKISKILLVINPEVSNHLTKIQINLSFFVMPWFSLLLSQAFEKKDLLPIWDLLFSDKNRFEFLLYFCCAMIIALEKQLLNSNFIEAMEILQSEKNPPIQELINISLKIRKKINKNKKKKKKKKEKEKEKEKIKLQKQSKKLEKLKNKSKDAFRMIGKKRLEETITDEKKGGNGKSTQPTTIINNEINDQNLPIKERKKIEKLKKKKEKERFKLKKKRKKYILKEKKLRLKKAKQFEKLENKKKLQKLKLRKKNKLKQEKLRLKKEKQYEKIEKKKKK</sequence>
<dbReference type="AlphaFoldDB" id="A0AAV7ZD91"/>
<proteinExistence type="predicted"/>
<protein>
    <submittedName>
        <fullName evidence="4">Tbc1 domain family member 13-like</fullName>
    </submittedName>
</protein>
<feature type="region of interest" description="Disordered" evidence="2">
    <location>
        <begin position="114"/>
        <end position="164"/>
    </location>
</feature>
<comment type="caution">
    <text evidence="4">The sequence shown here is derived from an EMBL/GenBank/DDBJ whole genome shotgun (WGS) entry which is preliminary data.</text>
</comment>
<dbReference type="Gene3D" id="1.10.472.80">
    <property type="entry name" value="Ypt/Rab-GAP domain of gyp1p, domain 3"/>
    <property type="match status" value="1"/>
</dbReference>
<evidence type="ECO:0000259" key="3">
    <source>
        <dbReference type="PROSITE" id="PS50086"/>
    </source>
</evidence>
<dbReference type="EMBL" id="JANTQA010000032">
    <property type="protein sequence ID" value="KAJ3439116.1"/>
    <property type="molecule type" value="Genomic_DNA"/>
</dbReference>
<dbReference type="Pfam" id="PF00566">
    <property type="entry name" value="RabGAP-TBC"/>
    <property type="match status" value="1"/>
</dbReference>
<organism evidence="4 5">
    <name type="scientific">Anaeramoeba flamelloides</name>
    <dbReference type="NCBI Taxonomy" id="1746091"/>
    <lineage>
        <taxon>Eukaryota</taxon>
        <taxon>Metamonada</taxon>
        <taxon>Anaeramoebidae</taxon>
        <taxon>Anaeramoeba</taxon>
    </lineage>
</organism>
<reference evidence="4" key="1">
    <citation type="submission" date="2022-08" db="EMBL/GenBank/DDBJ databases">
        <title>Novel sulphate-reducing endosymbionts in the free-living metamonad Anaeramoeba.</title>
        <authorList>
            <person name="Jerlstrom-Hultqvist J."/>
            <person name="Cepicka I."/>
            <person name="Gallot-Lavallee L."/>
            <person name="Salas-Leiva D."/>
            <person name="Curtis B.A."/>
            <person name="Zahonova K."/>
            <person name="Pipaliya S."/>
            <person name="Dacks J."/>
            <person name="Roger A.J."/>
        </authorList>
    </citation>
    <scope>NUCLEOTIDE SEQUENCE</scope>
    <source>
        <strain evidence="4">Busselton2</strain>
    </source>
</reference>
<feature type="compositionally biased region" description="Basic residues" evidence="2">
    <location>
        <begin position="399"/>
        <end position="410"/>
    </location>
</feature>
<dbReference type="GO" id="GO:0006886">
    <property type="term" value="P:intracellular protein transport"/>
    <property type="evidence" value="ECO:0007669"/>
    <property type="project" value="TreeGrafter"/>
</dbReference>
<evidence type="ECO:0000313" key="4">
    <source>
        <dbReference type="EMBL" id="KAJ3439116.1"/>
    </source>
</evidence>
<feature type="domain" description="Rab-GAP TBC" evidence="3">
    <location>
        <begin position="38"/>
        <end position="343"/>
    </location>
</feature>
<evidence type="ECO:0000256" key="1">
    <source>
        <dbReference type="SAM" id="Coils"/>
    </source>
</evidence>
<evidence type="ECO:0000256" key="2">
    <source>
        <dbReference type="SAM" id="MobiDB-lite"/>
    </source>
</evidence>
<dbReference type="Gene3D" id="1.10.10.750">
    <property type="entry name" value="Ypt/Rab-GAP domain of gyp1p, domain 1"/>
    <property type="match status" value="1"/>
</dbReference>
<accession>A0AAV7ZD91</accession>
<dbReference type="InterPro" id="IPR035969">
    <property type="entry name" value="Rab-GAP_TBC_sf"/>
</dbReference>
<feature type="coiled-coil region" evidence="1">
    <location>
        <begin position="482"/>
        <end position="563"/>
    </location>
</feature>
<dbReference type="SMART" id="SM00164">
    <property type="entry name" value="TBC"/>
    <property type="match status" value="1"/>
</dbReference>
<dbReference type="PANTHER" id="PTHR22957:SF27">
    <property type="entry name" value="TBC1 DOMAIN FAMILY MEMBER 13"/>
    <property type="match status" value="1"/>
</dbReference>
<feature type="compositionally biased region" description="Basic and acidic residues" evidence="2">
    <location>
        <begin position="411"/>
        <end position="424"/>
    </location>
</feature>
<gene>
    <name evidence="4" type="ORF">M0812_15137</name>
</gene>
<keyword evidence="1" id="KW-0175">Coiled coil</keyword>
<dbReference type="SUPFAM" id="SSF47923">
    <property type="entry name" value="Ypt/Rab-GAP domain of gyp1p"/>
    <property type="match status" value="2"/>
</dbReference>
<dbReference type="GO" id="GO:0005096">
    <property type="term" value="F:GTPase activator activity"/>
    <property type="evidence" value="ECO:0007669"/>
    <property type="project" value="TreeGrafter"/>
</dbReference>